<organism>
    <name type="scientific">Branchiostoma floridae</name>
    <name type="common">Florida lancelet</name>
    <name type="synonym">Amphioxus</name>
    <dbReference type="NCBI Taxonomy" id="7739"/>
    <lineage>
        <taxon>Eukaryota</taxon>
        <taxon>Metazoa</taxon>
        <taxon>Chordata</taxon>
        <taxon>Cephalochordata</taxon>
        <taxon>Leptocardii</taxon>
        <taxon>Amphioxiformes</taxon>
        <taxon>Branchiostomatidae</taxon>
        <taxon>Branchiostoma</taxon>
    </lineage>
</organism>
<dbReference type="InterPro" id="IPR008733">
    <property type="entry name" value="PEX11"/>
</dbReference>
<name>C3YN29_BRAFL</name>
<protein>
    <recommendedName>
        <fullName evidence="7">Peroxisomal membrane protein 11B</fullName>
    </recommendedName>
</protein>
<reference evidence="6" key="1">
    <citation type="journal article" date="2008" name="Nature">
        <title>The amphioxus genome and the evolution of the chordate karyotype.</title>
        <authorList>
            <consortium name="US DOE Joint Genome Institute (JGI-PGF)"/>
            <person name="Putnam N.H."/>
            <person name="Butts T."/>
            <person name="Ferrier D.E.K."/>
            <person name="Furlong R.F."/>
            <person name="Hellsten U."/>
            <person name="Kawashima T."/>
            <person name="Robinson-Rechavi M."/>
            <person name="Shoguchi E."/>
            <person name="Terry A."/>
            <person name="Yu J.-K."/>
            <person name="Benito-Gutierrez E.L."/>
            <person name="Dubchak I."/>
            <person name="Garcia-Fernandez J."/>
            <person name="Gibson-Brown J.J."/>
            <person name="Grigoriev I.V."/>
            <person name="Horton A.C."/>
            <person name="de Jong P.J."/>
            <person name="Jurka J."/>
            <person name="Kapitonov V.V."/>
            <person name="Kohara Y."/>
            <person name="Kuroki Y."/>
            <person name="Lindquist E."/>
            <person name="Lucas S."/>
            <person name="Osoegawa K."/>
            <person name="Pennacchio L.A."/>
            <person name="Salamov A.A."/>
            <person name="Satou Y."/>
            <person name="Sauka-Spengler T."/>
            <person name="Schmutz J."/>
            <person name="Shin-I T."/>
            <person name="Toyoda A."/>
            <person name="Bronner-Fraser M."/>
            <person name="Fujiyama A."/>
            <person name="Holland L.Z."/>
            <person name="Holland P.W.H."/>
            <person name="Satoh N."/>
            <person name="Rokhsar D.S."/>
        </authorList>
    </citation>
    <scope>NUCLEOTIDE SEQUENCE [LARGE SCALE GENOMIC DNA]</scope>
    <source>
        <strain evidence="6">S238N-H82</strain>
        <tissue evidence="6">Testes</tissue>
    </source>
</reference>
<dbReference type="STRING" id="7739.C3YN29"/>
<evidence type="ECO:0000313" key="6">
    <source>
        <dbReference type="EMBL" id="EEN58135.1"/>
    </source>
</evidence>
<sequence length="237" mass="26762">MEAFINFSAQTKGRDKLFRTVQYGSIFLRAVLGSTNTDVVGKMKKLESQVSMTRKLMRFGNSLNSVDAARRASKLQDELLRVLLTASHTNRSIFLLFDHLVWLGRAGVLQTDVDKWNWISLRFWFLSTVLSLLRDLYGIQKALQIKHKHLSYPNGIGTIDNQLHLEAKVRQESMKRILVENLPLCIDTSKNVCDMVVQMTRLKLIDVSDGWVGFCGVVASILGILVIADPTLKLTPS</sequence>
<accession>C3YN29</accession>
<keyword evidence="5" id="KW-1133">Transmembrane helix</keyword>
<feature type="transmembrane region" description="Helical" evidence="5">
    <location>
        <begin position="211"/>
        <end position="228"/>
    </location>
</feature>
<evidence type="ECO:0000256" key="4">
    <source>
        <dbReference type="ARBA" id="ARBA00046271"/>
    </source>
</evidence>
<evidence type="ECO:0000256" key="3">
    <source>
        <dbReference type="ARBA" id="ARBA00023140"/>
    </source>
</evidence>
<keyword evidence="3" id="KW-0576">Peroxisome</keyword>
<dbReference type="InParanoid" id="C3YN29"/>
<dbReference type="PANTHER" id="PTHR12652:SF50">
    <property type="entry name" value="PEROXIN 11"/>
    <property type="match status" value="1"/>
</dbReference>
<dbReference type="GO" id="GO:0016559">
    <property type="term" value="P:peroxisome fission"/>
    <property type="evidence" value="ECO:0007669"/>
    <property type="project" value="InterPro"/>
</dbReference>
<evidence type="ECO:0000256" key="1">
    <source>
        <dbReference type="ARBA" id="ARBA00022593"/>
    </source>
</evidence>
<evidence type="ECO:0008006" key="7">
    <source>
        <dbReference type="Google" id="ProtNLM"/>
    </source>
</evidence>
<dbReference type="EMBL" id="GG666533">
    <property type="protein sequence ID" value="EEN58135.1"/>
    <property type="molecule type" value="Genomic_DNA"/>
</dbReference>
<evidence type="ECO:0000256" key="5">
    <source>
        <dbReference type="SAM" id="Phobius"/>
    </source>
</evidence>
<dbReference type="PANTHER" id="PTHR12652">
    <property type="entry name" value="PEROXISOMAL BIOGENESIS FACTOR 11"/>
    <property type="match status" value="1"/>
</dbReference>
<dbReference type="GO" id="GO:0005778">
    <property type="term" value="C:peroxisomal membrane"/>
    <property type="evidence" value="ECO:0007669"/>
    <property type="project" value="UniProtKB-SubCell"/>
</dbReference>
<evidence type="ECO:0000256" key="2">
    <source>
        <dbReference type="ARBA" id="ARBA00023136"/>
    </source>
</evidence>
<proteinExistence type="predicted"/>
<keyword evidence="1" id="KW-0962">Peroxisome biogenesis</keyword>
<dbReference type="eggNOG" id="KOG4186">
    <property type="taxonomic scope" value="Eukaryota"/>
</dbReference>
<gene>
    <name evidence="6" type="ORF">BRAFLDRAFT_97937</name>
</gene>
<comment type="subcellular location">
    <subcellularLocation>
        <location evidence="4">Peroxisome membrane</location>
    </subcellularLocation>
</comment>
<keyword evidence="5" id="KW-0812">Transmembrane</keyword>
<dbReference type="AlphaFoldDB" id="C3YN29"/>
<dbReference type="Pfam" id="PF05648">
    <property type="entry name" value="PEX11"/>
    <property type="match status" value="1"/>
</dbReference>
<keyword evidence="2 5" id="KW-0472">Membrane</keyword>